<dbReference type="AlphaFoldDB" id="A0A8J6E757"/>
<dbReference type="InterPro" id="IPR017853">
    <property type="entry name" value="GH"/>
</dbReference>
<keyword evidence="1" id="KW-0378">Hydrolase</keyword>
<sequence length="359" mass="41588">MRTHFKRWTKYQAWKWAANHPWHAGCNYTPRYAINQIEMWHEATFNRLVIAEELDWLVKCGLTGVRVYLHDLLWKNDAETFFANIRAFLDLCGARGISVVFTVFDDCWYDRATYGIQPAPVPGLHNSGWVQSPGDRVLADPDHWSYLEAYVRDLMRTFGDDPRILMWDLYNECENFYLPSLSQPNPTSLFTKAKVLARKFTGGYNSELLLIKAFEWARTENPSQPLTSSVYLPIQRLKATVLQLSDVITFHNYSGAKSLVKDIKKFKQLGRPVVCTEWLARPSKSLVQTHLPIFKEHAVSCYNWGFVDGKTQTKFTWKDRQSGDEPKVWFHDLLKSDGTPYDAEEIRVFQELTGGKSKS</sequence>
<accession>A0A8J6E757</accession>
<organism evidence="1 2">
    <name type="scientific">Carpediemonas membranifera</name>
    <dbReference type="NCBI Taxonomy" id="201153"/>
    <lineage>
        <taxon>Eukaryota</taxon>
        <taxon>Metamonada</taxon>
        <taxon>Carpediemonas-like organisms</taxon>
        <taxon>Carpediemonas</taxon>
    </lineage>
</organism>
<dbReference type="Gene3D" id="3.20.20.80">
    <property type="entry name" value="Glycosidases"/>
    <property type="match status" value="1"/>
</dbReference>
<dbReference type="Proteomes" id="UP000717585">
    <property type="component" value="Unassembled WGS sequence"/>
</dbReference>
<dbReference type="SUPFAM" id="SSF51445">
    <property type="entry name" value="(Trans)glycosidases"/>
    <property type="match status" value="1"/>
</dbReference>
<reference evidence="1" key="1">
    <citation type="submission" date="2021-05" db="EMBL/GenBank/DDBJ databases">
        <title>A free-living protist that lacks canonical eukaryotic 1 DNA replication and segregation systems.</title>
        <authorList>
            <person name="Salas-Leiva D.E."/>
            <person name="Tromer E.C."/>
            <person name="Curtis B.A."/>
            <person name="Jerlstrom-Hultqvist J."/>
            <person name="Kolisko M."/>
            <person name="Yi Z."/>
            <person name="Salas-Leiva J.S."/>
            <person name="Gallot-Lavallee L."/>
            <person name="Kops G.J.P.L."/>
            <person name="Archibald J.M."/>
            <person name="Simpson A.G.B."/>
            <person name="Roger A.J."/>
        </authorList>
    </citation>
    <scope>NUCLEOTIDE SEQUENCE</scope>
    <source>
        <strain evidence="1">BICM</strain>
    </source>
</reference>
<protein>
    <submittedName>
        <fullName evidence="1">Glycoside hydrolase, putative cellulase</fullName>
    </submittedName>
</protein>
<dbReference type="OrthoDB" id="10024788at2759"/>
<proteinExistence type="predicted"/>
<keyword evidence="2" id="KW-1185">Reference proteome</keyword>
<name>A0A8J6E757_9EUKA</name>
<dbReference type="GO" id="GO:0016787">
    <property type="term" value="F:hydrolase activity"/>
    <property type="evidence" value="ECO:0007669"/>
    <property type="project" value="UniProtKB-KW"/>
</dbReference>
<gene>
    <name evidence="1" type="ORF">J8273_7668</name>
</gene>
<dbReference type="EMBL" id="JAHDYR010000064">
    <property type="protein sequence ID" value="KAG9390325.1"/>
    <property type="molecule type" value="Genomic_DNA"/>
</dbReference>
<evidence type="ECO:0000313" key="1">
    <source>
        <dbReference type="EMBL" id="KAG9390325.1"/>
    </source>
</evidence>
<evidence type="ECO:0000313" key="2">
    <source>
        <dbReference type="Proteomes" id="UP000717585"/>
    </source>
</evidence>
<comment type="caution">
    <text evidence="1">The sequence shown here is derived from an EMBL/GenBank/DDBJ whole genome shotgun (WGS) entry which is preliminary data.</text>
</comment>